<evidence type="ECO:0000313" key="3">
    <source>
        <dbReference type="Proteomes" id="UP000281553"/>
    </source>
</evidence>
<dbReference type="AlphaFoldDB" id="A0A3P7QRV5"/>
<reference evidence="2 3" key="1">
    <citation type="submission" date="2018-11" db="EMBL/GenBank/DDBJ databases">
        <authorList>
            <consortium name="Pathogen Informatics"/>
        </authorList>
    </citation>
    <scope>NUCLEOTIDE SEQUENCE [LARGE SCALE GENOMIC DNA]</scope>
</reference>
<organism evidence="2 3">
    <name type="scientific">Dibothriocephalus latus</name>
    <name type="common">Fish tapeworm</name>
    <name type="synonym">Diphyllobothrium latum</name>
    <dbReference type="NCBI Taxonomy" id="60516"/>
    <lineage>
        <taxon>Eukaryota</taxon>
        <taxon>Metazoa</taxon>
        <taxon>Spiralia</taxon>
        <taxon>Lophotrochozoa</taxon>
        <taxon>Platyhelminthes</taxon>
        <taxon>Cestoda</taxon>
        <taxon>Eucestoda</taxon>
        <taxon>Diphyllobothriidea</taxon>
        <taxon>Diphyllobothriidae</taxon>
        <taxon>Dibothriocephalus</taxon>
    </lineage>
</organism>
<dbReference type="EMBL" id="UYRU01085509">
    <property type="protein sequence ID" value="VDN34552.1"/>
    <property type="molecule type" value="Genomic_DNA"/>
</dbReference>
<protein>
    <submittedName>
        <fullName evidence="2">Uncharacterized protein</fullName>
    </submittedName>
</protein>
<evidence type="ECO:0000313" key="2">
    <source>
        <dbReference type="EMBL" id="VDN34552.1"/>
    </source>
</evidence>
<keyword evidence="1" id="KW-0472">Membrane</keyword>
<keyword evidence="1" id="KW-0812">Transmembrane</keyword>
<keyword evidence="1" id="KW-1133">Transmembrane helix</keyword>
<sequence>MQAVCPKSAFLVLKADRHYLLTRGECHIIGPFVIMGTIWVHSEATAFLKADVKLNAYFFLCLLFHCSCTDLAFCVLPASSLAPAQTRSKSVVEATMRTNTARLLVLDPPGLQCPESGGRASGGSFEDLLYNYANECLLQLYQKGNDTNEPTIVSFQSLFCVH</sequence>
<dbReference type="Proteomes" id="UP000281553">
    <property type="component" value="Unassembled WGS sequence"/>
</dbReference>
<gene>
    <name evidence="2" type="ORF">DILT_LOCUS16534</name>
</gene>
<dbReference type="OrthoDB" id="10587550at2759"/>
<evidence type="ECO:0000256" key="1">
    <source>
        <dbReference type="SAM" id="Phobius"/>
    </source>
</evidence>
<accession>A0A3P7QRV5</accession>
<keyword evidence="3" id="KW-1185">Reference proteome</keyword>
<proteinExistence type="predicted"/>
<name>A0A3P7QRV5_DIBLA</name>
<feature type="transmembrane region" description="Helical" evidence="1">
    <location>
        <begin position="56"/>
        <end position="79"/>
    </location>
</feature>